<comment type="subcellular location">
    <subcellularLocation>
        <location evidence="1">Nucleus</location>
    </subcellularLocation>
</comment>
<dbReference type="GO" id="GO:0010212">
    <property type="term" value="P:response to ionizing radiation"/>
    <property type="evidence" value="ECO:0007669"/>
    <property type="project" value="Ensembl"/>
</dbReference>
<evidence type="ECO:0000256" key="12">
    <source>
        <dbReference type="ARBA" id="ARBA00029973"/>
    </source>
</evidence>
<dbReference type="VEuPathDB" id="HostDB:ENSMFAG00000038747"/>
<evidence type="ECO:0000256" key="15">
    <source>
        <dbReference type="SAM" id="MobiDB-lite"/>
    </source>
</evidence>
<evidence type="ECO:0000256" key="4">
    <source>
        <dbReference type="ARBA" id="ARBA00022723"/>
    </source>
</evidence>
<dbReference type="GO" id="GO:0070530">
    <property type="term" value="F:K63-linked polyubiquitin modification-dependent protein binding"/>
    <property type="evidence" value="ECO:0007669"/>
    <property type="project" value="Ensembl"/>
</dbReference>
<dbReference type="GO" id="GO:0016604">
    <property type="term" value="C:nuclear body"/>
    <property type="evidence" value="ECO:0007669"/>
    <property type="project" value="Ensembl"/>
</dbReference>
<keyword evidence="18" id="KW-1185">Reference proteome</keyword>
<reference evidence="17" key="2">
    <citation type="submission" date="2025-08" db="UniProtKB">
        <authorList>
            <consortium name="Ensembl"/>
        </authorList>
    </citation>
    <scope>IDENTIFICATION</scope>
</reference>
<feature type="region of interest" description="Disordered" evidence="15">
    <location>
        <begin position="400"/>
        <end position="504"/>
    </location>
</feature>
<protein>
    <recommendedName>
        <fullName evidence="3">BRCA1-A complex subunit RAP80</fullName>
    </recommendedName>
    <alternativeName>
        <fullName evidence="13">Receptor-associated protein 80</fullName>
    </alternativeName>
    <alternativeName>
        <fullName evidence="12">Ubiquitin interaction motif-containing protein 1</fullName>
    </alternativeName>
</protein>
<organism evidence="17 18">
    <name type="scientific">Macaca fascicularis</name>
    <name type="common">Crab-eating macaque</name>
    <name type="synonym">Cynomolgus monkey</name>
    <dbReference type="NCBI Taxonomy" id="9541"/>
    <lineage>
        <taxon>Eukaryota</taxon>
        <taxon>Metazoa</taxon>
        <taxon>Chordata</taxon>
        <taxon>Craniata</taxon>
        <taxon>Vertebrata</taxon>
        <taxon>Euteleostomi</taxon>
        <taxon>Mammalia</taxon>
        <taxon>Eutheria</taxon>
        <taxon>Euarchontoglires</taxon>
        <taxon>Primates</taxon>
        <taxon>Haplorrhini</taxon>
        <taxon>Catarrhini</taxon>
        <taxon>Cercopithecidae</taxon>
        <taxon>Cercopithecinae</taxon>
        <taxon>Macaca</taxon>
    </lineage>
</organism>
<evidence type="ECO:0000256" key="13">
    <source>
        <dbReference type="ARBA" id="ARBA00031558"/>
    </source>
</evidence>
<feature type="compositionally biased region" description="Acidic residues" evidence="15">
    <location>
        <begin position="429"/>
        <end position="438"/>
    </location>
</feature>
<feature type="region of interest" description="Disordered" evidence="15">
    <location>
        <begin position="127"/>
        <end position="147"/>
    </location>
</feature>
<dbReference type="InterPro" id="IPR006642">
    <property type="entry name" value="Rad18_UBZ4"/>
</dbReference>
<keyword evidence="11" id="KW-0539">Nucleus</keyword>
<dbReference type="GO" id="GO:0042393">
    <property type="term" value="F:histone binding"/>
    <property type="evidence" value="ECO:0007669"/>
    <property type="project" value="Ensembl"/>
</dbReference>
<feature type="compositionally biased region" description="Basic and acidic residues" evidence="15">
    <location>
        <begin position="90"/>
        <end position="104"/>
    </location>
</feature>
<feature type="region of interest" description="Disordered" evidence="15">
    <location>
        <begin position="307"/>
        <end position="330"/>
    </location>
</feature>
<sequence>MPGWVLRDAGWAPDAGAGLAEVGGGSLRTPKWARDAGLGSSRFQDGFRTPGRAIPGAGLGFSRCSGWVPPDARVGSGHDKRMPRRKKKVKEVSESRNLEKKDVETTSSFSVKRKRRLEDAFIVISDSDGEEPKEENGLQKMKTKPSNRAKCLAKRKIAQMTEEEQFALALKMSEQEAREVNSQEEEEEELLRKAIAESLNSCRPSDASATRSRPLATGPSSQSHQEKTTDSGITEGIWQLVPPSLFKGSHISQGNEAEEREEPWDHTEKTEEEPVSGSSGSWDQSSQPVFENVNVKSFDRCTGHLAEHTQCGKPQESTGRGSFLRAAQGSGDTSRHCLPTLADAKGLQDIGGTVNYFWGIPFCPDGVDPNQYTKVILCQLEVYQKSLKMAQRQLLKKKDFGEPVLPRPPSLIQNECGQGEQASEKNECISEDMGDEDKEERQESRASDWHSKTKDFQESSIKSLKEKLLLEEEPTTSHGQSSQGVVEETSEEGNSVPASQSVAPLTSKRSLVLVPESSAEEITVCPETQLSSSETFDLEREVSPGSREILDGVRIIMTDKEVGNKEDAKKEVPISIFSSSNQVSCPLCNQSFPPTKIERHAMYCNGLMGEDTVLTRRQKEAKTKSDSGTAAQTSLDIDKNEKCYLCKSLVPFREYQCHVDSCLQLAKADQGDGPEGSGRACSTVEGKRQQRLRNPKEKGHSEGRLLSFLEQSEHKTSDADIKSSETGAFRVPSPGMEEAGCSREMQSSFTHRDLNESPIKSFVSISEATDCLVDFKKQVTVQPGRRTRTKVGRGRRRKF</sequence>
<keyword evidence="10 14" id="KW-0234">DNA repair</keyword>
<dbReference type="AlphaFoldDB" id="A0A2K5WPE0"/>
<dbReference type="CDD" id="cd20912">
    <property type="entry name" value="AIR_RAP80-like"/>
    <property type="match status" value="1"/>
</dbReference>
<feature type="compositionally biased region" description="Basic and acidic residues" evidence="15">
    <location>
        <begin position="439"/>
        <end position="470"/>
    </location>
</feature>
<dbReference type="PROSITE" id="PS50330">
    <property type="entry name" value="UIM"/>
    <property type="match status" value="1"/>
</dbReference>
<dbReference type="GO" id="GO:0006302">
    <property type="term" value="P:double-strand break repair"/>
    <property type="evidence" value="ECO:0007669"/>
    <property type="project" value="Ensembl"/>
</dbReference>
<dbReference type="GO" id="GO:0070531">
    <property type="term" value="C:BRCA1-A complex"/>
    <property type="evidence" value="ECO:0007669"/>
    <property type="project" value="Ensembl"/>
</dbReference>
<dbReference type="GO" id="GO:0140861">
    <property type="term" value="P:DNA repair-dependent chromatin remodeling"/>
    <property type="evidence" value="ECO:0007669"/>
    <property type="project" value="Ensembl"/>
</dbReference>
<evidence type="ECO:0000256" key="6">
    <source>
        <dbReference type="ARBA" id="ARBA00022763"/>
    </source>
</evidence>
<dbReference type="GeneTree" id="ENSGT00390000007635"/>
<dbReference type="GO" id="GO:0045739">
    <property type="term" value="P:positive regulation of DNA repair"/>
    <property type="evidence" value="ECO:0007669"/>
    <property type="project" value="Ensembl"/>
</dbReference>
<feature type="compositionally biased region" description="Basic and acidic residues" evidence="15">
    <location>
        <begin position="694"/>
        <end position="703"/>
    </location>
</feature>
<feature type="region of interest" description="Disordered" evidence="15">
    <location>
        <begin position="68"/>
        <end position="109"/>
    </location>
</feature>
<comment type="similarity">
    <text evidence="2">Belongs to the RAP80 family.</text>
</comment>
<keyword evidence="4" id="KW-0479">Metal-binding</keyword>
<dbReference type="GO" id="GO:0061649">
    <property type="term" value="F:ubiquitin-modified histone reader activity"/>
    <property type="evidence" value="ECO:0007669"/>
    <property type="project" value="Ensembl"/>
</dbReference>
<dbReference type="GO" id="GO:0008270">
    <property type="term" value="F:zinc ion binding"/>
    <property type="evidence" value="ECO:0007669"/>
    <property type="project" value="UniProtKB-KW"/>
</dbReference>
<accession>A0A2K5WPE0</accession>
<evidence type="ECO:0000256" key="8">
    <source>
        <dbReference type="ARBA" id="ARBA00022833"/>
    </source>
</evidence>
<feature type="region of interest" description="Disordered" evidence="15">
    <location>
        <begin position="174"/>
        <end position="231"/>
    </location>
</feature>
<evidence type="ECO:0000256" key="14">
    <source>
        <dbReference type="PROSITE-ProRule" id="PRU01256"/>
    </source>
</evidence>
<evidence type="ECO:0000256" key="10">
    <source>
        <dbReference type="ARBA" id="ARBA00023204"/>
    </source>
</evidence>
<keyword evidence="5" id="KW-0677">Repeat</keyword>
<feature type="region of interest" description="Disordered" evidence="15">
    <location>
        <begin position="245"/>
        <end position="287"/>
    </location>
</feature>
<feature type="domain" description="UBZ4-type" evidence="16">
    <location>
        <begin position="582"/>
        <end position="609"/>
    </location>
</feature>
<dbReference type="InterPro" id="IPR003903">
    <property type="entry name" value="UIM_dom"/>
</dbReference>
<dbReference type="PROSITE" id="PS51908">
    <property type="entry name" value="ZF_UBZ4"/>
    <property type="match status" value="1"/>
</dbReference>
<keyword evidence="6 14" id="KW-0227">DNA damage</keyword>
<dbReference type="SMART" id="SM00726">
    <property type="entry name" value="UIM"/>
    <property type="match status" value="2"/>
</dbReference>
<dbReference type="GO" id="GO:0035861">
    <property type="term" value="C:site of double-strand break"/>
    <property type="evidence" value="ECO:0007669"/>
    <property type="project" value="Ensembl"/>
</dbReference>
<reference evidence="17" key="3">
    <citation type="submission" date="2025-09" db="UniProtKB">
        <authorList>
            <consortium name="Ensembl"/>
        </authorList>
    </citation>
    <scope>IDENTIFICATION</scope>
</reference>
<feature type="region of interest" description="Disordered" evidence="15">
    <location>
        <begin position="668"/>
        <end position="747"/>
    </location>
</feature>
<dbReference type="PANTHER" id="PTHR15932">
    <property type="entry name" value="UBIQUITIN INTERACTION MOTIF-CONTAINING PROTEIN 1"/>
    <property type="match status" value="1"/>
</dbReference>
<dbReference type="GO" id="GO:0045892">
    <property type="term" value="P:negative regulation of DNA-templated transcription"/>
    <property type="evidence" value="ECO:0007669"/>
    <property type="project" value="Ensembl"/>
</dbReference>
<dbReference type="Ensembl" id="ENSMFAT00000013149.2">
    <property type="protein sequence ID" value="ENSMFAP00000038890.2"/>
    <property type="gene ID" value="ENSMFAG00000038747.2"/>
</dbReference>
<dbReference type="InterPro" id="IPR038868">
    <property type="entry name" value="RAP80"/>
</dbReference>
<dbReference type="Proteomes" id="UP000233100">
    <property type="component" value="Chromosome 6"/>
</dbReference>
<evidence type="ECO:0000256" key="5">
    <source>
        <dbReference type="ARBA" id="ARBA00022737"/>
    </source>
</evidence>
<evidence type="ECO:0000313" key="18">
    <source>
        <dbReference type="Proteomes" id="UP000233100"/>
    </source>
</evidence>
<dbReference type="Pfam" id="PF18282">
    <property type="entry name" value="RAP80_UIM"/>
    <property type="match status" value="1"/>
</dbReference>
<keyword evidence="7 14" id="KW-0863">Zinc-finger</keyword>
<dbReference type="GO" id="GO:0007095">
    <property type="term" value="P:mitotic G2 DNA damage checkpoint signaling"/>
    <property type="evidence" value="ECO:0007669"/>
    <property type="project" value="Ensembl"/>
</dbReference>
<proteinExistence type="inferred from homology"/>
<evidence type="ECO:0000256" key="7">
    <source>
        <dbReference type="ARBA" id="ARBA00022771"/>
    </source>
</evidence>
<feature type="compositionally biased region" description="Basic and acidic residues" evidence="15">
    <location>
        <begin position="711"/>
        <end position="723"/>
    </location>
</feature>
<keyword evidence="8" id="KW-0862">Zinc</keyword>
<dbReference type="InterPro" id="IPR040714">
    <property type="entry name" value="RAP80_UIM"/>
</dbReference>
<feature type="compositionally biased region" description="Polar residues" evidence="15">
    <location>
        <begin position="492"/>
        <end position="504"/>
    </location>
</feature>
<feature type="compositionally biased region" description="Polar residues" evidence="15">
    <location>
        <begin position="198"/>
        <end position="211"/>
    </location>
</feature>
<gene>
    <name evidence="17" type="primary">UIMC1</name>
</gene>
<name>A0A2K5WPE0_MACFA</name>
<evidence type="ECO:0000256" key="3">
    <source>
        <dbReference type="ARBA" id="ARBA00021660"/>
    </source>
</evidence>
<dbReference type="Bgee" id="ENSMFAG00000038747">
    <property type="expression patterns" value="Expressed in bone marrow and 13 other cell types or tissues"/>
</dbReference>
<evidence type="ECO:0000259" key="16">
    <source>
        <dbReference type="PROSITE" id="PS51908"/>
    </source>
</evidence>
<evidence type="ECO:0000256" key="9">
    <source>
        <dbReference type="ARBA" id="ARBA00022853"/>
    </source>
</evidence>
<feature type="compositionally biased region" description="Low complexity" evidence="15">
    <location>
        <begin position="276"/>
        <end position="287"/>
    </location>
</feature>
<dbReference type="PANTHER" id="PTHR15932:SF2">
    <property type="entry name" value="BRCA1-A COMPLEX SUBUNIT RAP80"/>
    <property type="match status" value="1"/>
</dbReference>
<evidence type="ECO:0000256" key="2">
    <source>
        <dbReference type="ARBA" id="ARBA00006465"/>
    </source>
</evidence>
<evidence type="ECO:0000313" key="17">
    <source>
        <dbReference type="Ensembl" id="ENSMFAP00000038890.2"/>
    </source>
</evidence>
<evidence type="ECO:0000256" key="1">
    <source>
        <dbReference type="ARBA" id="ARBA00004123"/>
    </source>
</evidence>
<keyword evidence="9" id="KW-0156">Chromatin regulator</keyword>
<dbReference type="GO" id="GO:0003677">
    <property type="term" value="F:DNA binding"/>
    <property type="evidence" value="ECO:0007669"/>
    <property type="project" value="InterPro"/>
</dbReference>
<dbReference type="Gene3D" id="6.10.250.1800">
    <property type="match status" value="1"/>
</dbReference>
<reference evidence="17 18" key="1">
    <citation type="submission" date="2013-03" db="EMBL/GenBank/DDBJ databases">
        <authorList>
            <person name="Warren W."/>
            <person name="Wilson R.K."/>
        </authorList>
    </citation>
    <scope>NUCLEOTIDE SEQUENCE</scope>
</reference>
<evidence type="ECO:0000256" key="11">
    <source>
        <dbReference type="ARBA" id="ARBA00023242"/>
    </source>
</evidence>